<proteinExistence type="inferred from homology"/>
<dbReference type="GO" id="GO:0001682">
    <property type="term" value="P:tRNA 5'-leader removal"/>
    <property type="evidence" value="ECO:0007669"/>
    <property type="project" value="TreeGrafter"/>
</dbReference>
<dbReference type="GO" id="GO:0005634">
    <property type="term" value="C:nucleus"/>
    <property type="evidence" value="ECO:0007669"/>
    <property type="project" value="UniProtKB-SubCell"/>
</dbReference>
<protein>
    <recommendedName>
        <fullName evidence="5">DNA/RNA-binding protein Alba-like domain-containing protein</fullName>
    </recommendedName>
</protein>
<dbReference type="VEuPathDB" id="VectorBase:AFUN2_014806"/>
<keyword evidence="3" id="KW-0539">Nucleus</keyword>
<feature type="compositionally biased region" description="Polar residues" evidence="4">
    <location>
        <begin position="286"/>
        <end position="300"/>
    </location>
</feature>
<dbReference type="AlphaFoldDB" id="A0A182RU02"/>
<dbReference type="EnsemblMetazoa" id="AFUN009755-RA">
    <property type="protein sequence ID" value="AFUN009755-PA"/>
    <property type="gene ID" value="AFUN009755"/>
</dbReference>
<dbReference type="VEuPathDB" id="VectorBase:AFUN009755"/>
<name>A0A182RU02_ANOFN</name>
<feature type="domain" description="DNA/RNA-binding protein Alba-like" evidence="5">
    <location>
        <begin position="30"/>
        <end position="91"/>
    </location>
</feature>
<feature type="compositionally biased region" description="Gly residues" evidence="4">
    <location>
        <begin position="249"/>
        <end position="266"/>
    </location>
</feature>
<feature type="compositionally biased region" description="Basic and acidic residues" evidence="4">
    <location>
        <begin position="301"/>
        <end position="313"/>
    </location>
</feature>
<feature type="region of interest" description="Disordered" evidence="4">
    <location>
        <begin position="137"/>
        <end position="313"/>
    </location>
</feature>
<reference evidence="6" key="1">
    <citation type="submission" date="2020-05" db="UniProtKB">
        <authorList>
            <consortium name="EnsemblMetazoa"/>
        </authorList>
    </citation>
    <scope>IDENTIFICATION</scope>
    <source>
        <strain evidence="6">FUMOZ</strain>
    </source>
</reference>
<dbReference type="InterPro" id="IPR002775">
    <property type="entry name" value="DNA/RNA-bd_Alba-like"/>
</dbReference>
<dbReference type="Pfam" id="PF01918">
    <property type="entry name" value="Alba"/>
    <property type="match status" value="1"/>
</dbReference>
<feature type="compositionally biased region" description="Polar residues" evidence="4">
    <location>
        <begin position="186"/>
        <end position="207"/>
    </location>
</feature>
<accession>A0A182RU02</accession>
<dbReference type="STRING" id="62324.A0A182RU02"/>
<evidence type="ECO:0000256" key="4">
    <source>
        <dbReference type="SAM" id="MobiDB-lite"/>
    </source>
</evidence>
<dbReference type="PANTHER" id="PTHR13516:SF4">
    <property type="entry name" value="FI09323P"/>
    <property type="match status" value="1"/>
</dbReference>
<evidence type="ECO:0000313" key="6">
    <source>
        <dbReference type="EnsemblMetazoa" id="AFUN009755-PA"/>
    </source>
</evidence>
<dbReference type="GO" id="GO:0000172">
    <property type="term" value="C:ribonuclease MRP complex"/>
    <property type="evidence" value="ECO:0007669"/>
    <property type="project" value="TreeGrafter"/>
</dbReference>
<dbReference type="InterPro" id="IPR051958">
    <property type="entry name" value="Alba-like_NAB"/>
</dbReference>
<comment type="similarity">
    <text evidence="2">Belongs to the histone-like Alba family.</text>
</comment>
<feature type="compositionally biased region" description="Basic and acidic residues" evidence="4">
    <location>
        <begin position="272"/>
        <end position="285"/>
    </location>
</feature>
<dbReference type="InterPro" id="IPR036882">
    <property type="entry name" value="Alba-like_dom_sf"/>
</dbReference>
<evidence type="ECO:0000259" key="5">
    <source>
        <dbReference type="Pfam" id="PF01918"/>
    </source>
</evidence>
<comment type="subcellular location">
    <subcellularLocation>
        <location evidence="1">Nucleus</location>
    </subcellularLocation>
</comment>
<organism evidence="6">
    <name type="scientific">Anopheles funestus</name>
    <name type="common">African malaria mosquito</name>
    <dbReference type="NCBI Taxonomy" id="62324"/>
    <lineage>
        <taxon>Eukaryota</taxon>
        <taxon>Metazoa</taxon>
        <taxon>Ecdysozoa</taxon>
        <taxon>Arthropoda</taxon>
        <taxon>Hexapoda</taxon>
        <taxon>Insecta</taxon>
        <taxon>Pterygota</taxon>
        <taxon>Neoptera</taxon>
        <taxon>Endopterygota</taxon>
        <taxon>Diptera</taxon>
        <taxon>Nematocera</taxon>
        <taxon>Culicoidea</taxon>
        <taxon>Culicidae</taxon>
        <taxon>Anophelinae</taxon>
        <taxon>Anopheles</taxon>
    </lineage>
</organism>
<evidence type="ECO:0000256" key="3">
    <source>
        <dbReference type="ARBA" id="ARBA00023242"/>
    </source>
</evidence>
<dbReference type="GO" id="GO:0003723">
    <property type="term" value="F:RNA binding"/>
    <property type="evidence" value="ECO:0007669"/>
    <property type="project" value="TreeGrafter"/>
</dbReference>
<evidence type="ECO:0000256" key="1">
    <source>
        <dbReference type="ARBA" id="ARBA00004123"/>
    </source>
</evidence>
<dbReference type="SUPFAM" id="SSF82704">
    <property type="entry name" value="AlbA-like"/>
    <property type="match status" value="1"/>
</dbReference>
<evidence type="ECO:0000256" key="2">
    <source>
        <dbReference type="ARBA" id="ARBA00008018"/>
    </source>
</evidence>
<dbReference type="Gene3D" id="3.30.110.20">
    <property type="entry name" value="Alba-like domain"/>
    <property type="match status" value="1"/>
</dbReference>
<sequence>MMHYKKGKNVEEELSKEEIPIEVLPEQFLWMHVKGGSAVTNLVEYAKKALEDGSHRSVVWSGSDGGVGKTISCAEILKRQFELHQVTRICYRKVEEFWDPQEDGLEQIVAKRNIPCVHILTSLDEIDSTVPGYQHSKTHGGFWTGSGLSSSDSPRKRPQGQRPKEAGDKKGNYFTGPQLKKKANRHYSNGDENAGTSNGANRQQQNARKGKDNRQKDADGDGAGSSRGKGKPRDGDNRKNPNATEVGENHGGTEGTSKKGTGGVGGGRRDRKKSEQERKEVRMDTSDNTASRQEAPSNEKGQYHGKDNAGGDS</sequence>
<feature type="compositionally biased region" description="Basic and acidic residues" evidence="4">
    <location>
        <begin position="162"/>
        <end position="171"/>
    </location>
</feature>
<feature type="compositionally biased region" description="Basic and acidic residues" evidence="4">
    <location>
        <begin position="209"/>
        <end position="219"/>
    </location>
</feature>
<dbReference type="PANTHER" id="PTHR13516">
    <property type="entry name" value="RIBONUCLEASE P SUBUNIT P25"/>
    <property type="match status" value="1"/>
</dbReference>